<dbReference type="EMBL" id="LR798393">
    <property type="protein sequence ID" value="CAB5228866.1"/>
    <property type="molecule type" value="Genomic_DNA"/>
</dbReference>
<accession>A0A6J5SKL1</accession>
<evidence type="ECO:0000313" key="1">
    <source>
        <dbReference type="EMBL" id="CAB4151649.1"/>
    </source>
</evidence>
<name>A0A6J5SKL1_9CAUD</name>
<dbReference type="EMBL" id="LR797057">
    <property type="protein sequence ID" value="CAB4184016.1"/>
    <property type="molecule type" value="Genomic_DNA"/>
</dbReference>
<evidence type="ECO:0000313" key="4">
    <source>
        <dbReference type="EMBL" id="CAB5228866.1"/>
    </source>
</evidence>
<organism evidence="3">
    <name type="scientific">uncultured Caudovirales phage</name>
    <dbReference type="NCBI Taxonomy" id="2100421"/>
    <lineage>
        <taxon>Viruses</taxon>
        <taxon>Duplodnaviria</taxon>
        <taxon>Heunggongvirae</taxon>
        <taxon>Uroviricota</taxon>
        <taxon>Caudoviricetes</taxon>
        <taxon>Peduoviridae</taxon>
        <taxon>Maltschvirus</taxon>
        <taxon>Maltschvirus maltsch</taxon>
    </lineage>
</organism>
<proteinExistence type="predicted"/>
<evidence type="ECO:0000313" key="2">
    <source>
        <dbReference type="EMBL" id="CAB4184016.1"/>
    </source>
</evidence>
<gene>
    <name evidence="2" type="ORF">UFOVP1099_27</name>
    <name evidence="3" type="ORF">UFOVP1460_32</name>
    <name evidence="4" type="ORF">UFOVP1548_49</name>
    <name evidence="1" type="ORF">UFOVP582_27</name>
</gene>
<dbReference type="EMBL" id="LR796571">
    <property type="protein sequence ID" value="CAB4151649.1"/>
    <property type="molecule type" value="Genomic_DNA"/>
</dbReference>
<reference evidence="3" key="1">
    <citation type="submission" date="2020-05" db="EMBL/GenBank/DDBJ databases">
        <authorList>
            <person name="Chiriac C."/>
            <person name="Salcher M."/>
            <person name="Ghai R."/>
            <person name="Kavagutti S V."/>
        </authorList>
    </citation>
    <scope>NUCLEOTIDE SEQUENCE</scope>
</reference>
<evidence type="ECO:0000313" key="3">
    <source>
        <dbReference type="EMBL" id="CAB4214370.1"/>
    </source>
</evidence>
<protein>
    <submittedName>
        <fullName evidence="3">Uncharacterized protein</fullName>
    </submittedName>
</protein>
<dbReference type="EMBL" id="LR797403">
    <property type="protein sequence ID" value="CAB4214370.1"/>
    <property type="molecule type" value="Genomic_DNA"/>
</dbReference>
<sequence length="105" mass="11366">MTTTNDAMFTALQALYPSGGSTLGDLLYTHWVTTGTVGQSYRGSLAYDYYDMQRSTSEATGTTVGDLANTFWSDPDFLVSNLENEDGNDLLLEDGSFILLETGNG</sequence>